<sequence>MIIKLFLAAFFLIVEIALGIYSFLHTDSLMIKFIFFLLTTLIVCILIIQATNIVLPSEENLEK</sequence>
<evidence type="ECO:0000313" key="3">
    <source>
        <dbReference type="Proteomes" id="UP001230915"/>
    </source>
</evidence>
<keyword evidence="1" id="KW-0472">Membrane</keyword>
<protein>
    <submittedName>
        <fullName evidence="2">Uncharacterized protein</fullName>
    </submittedName>
</protein>
<organism evidence="2 3">
    <name type="scientific">Mesonia profundi</name>
    <dbReference type="NCBI Taxonomy" id="3070998"/>
    <lineage>
        <taxon>Bacteria</taxon>
        <taxon>Pseudomonadati</taxon>
        <taxon>Bacteroidota</taxon>
        <taxon>Flavobacteriia</taxon>
        <taxon>Flavobacteriales</taxon>
        <taxon>Flavobacteriaceae</taxon>
        <taxon>Mesonia</taxon>
    </lineage>
</organism>
<dbReference type="EMBL" id="JAVHUL010000010">
    <property type="protein sequence ID" value="MDQ7916976.1"/>
    <property type="molecule type" value="Genomic_DNA"/>
</dbReference>
<accession>A0ABU1A2R1</accession>
<dbReference type="RefSeq" id="WP_308863652.1">
    <property type="nucleotide sequence ID" value="NZ_JAVHUL010000010.1"/>
</dbReference>
<gene>
    <name evidence="2" type="ORF">RBU60_05260</name>
</gene>
<feature type="transmembrane region" description="Helical" evidence="1">
    <location>
        <begin position="29"/>
        <end position="55"/>
    </location>
</feature>
<proteinExistence type="predicted"/>
<evidence type="ECO:0000313" key="2">
    <source>
        <dbReference type="EMBL" id="MDQ7916976.1"/>
    </source>
</evidence>
<name>A0ABU1A2R1_9FLAO</name>
<reference evidence="2 3" key="1">
    <citation type="submission" date="2023-08" db="EMBL/GenBank/DDBJ databases">
        <title>Mesonia sp. MT50, isolated from deep-sea sediment of the Mariana Trench.</title>
        <authorList>
            <person name="Fu H."/>
        </authorList>
    </citation>
    <scope>NUCLEOTIDE SEQUENCE [LARGE SCALE GENOMIC DNA]</scope>
    <source>
        <strain evidence="2 3">MT50</strain>
    </source>
</reference>
<keyword evidence="1" id="KW-0812">Transmembrane</keyword>
<keyword evidence="1" id="KW-1133">Transmembrane helix</keyword>
<keyword evidence="3" id="KW-1185">Reference proteome</keyword>
<comment type="caution">
    <text evidence="2">The sequence shown here is derived from an EMBL/GenBank/DDBJ whole genome shotgun (WGS) entry which is preliminary data.</text>
</comment>
<dbReference type="Proteomes" id="UP001230915">
    <property type="component" value="Unassembled WGS sequence"/>
</dbReference>
<evidence type="ECO:0000256" key="1">
    <source>
        <dbReference type="SAM" id="Phobius"/>
    </source>
</evidence>